<dbReference type="SUPFAM" id="SSF55874">
    <property type="entry name" value="ATPase domain of HSP90 chaperone/DNA topoisomerase II/histidine kinase"/>
    <property type="match status" value="1"/>
</dbReference>
<dbReference type="PRINTS" id="PR00344">
    <property type="entry name" value="BCTRLSENSOR"/>
</dbReference>
<feature type="domain" description="PAS" evidence="9">
    <location>
        <begin position="20"/>
        <end position="59"/>
    </location>
</feature>
<keyword evidence="3" id="KW-0808">Transferase</keyword>
<name>A0A561C4R7_9BURK</name>
<reference evidence="11 12" key="1">
    <citation type="submission" date="2019-06" db="EMBL/GenBank/DDBJ databases">
        <title>Sorghum-associated microbial communities from plants grown in Nebraska, USA.</title>
        <authorList>
            <person name="Schachtman D."/>
        </authorList>
    </citation>
    <scope>NUCLEOTIDE SEQUENCE [LARGE SCALE GENOMIC DNA]</scope>
    <source>
        <strain evidence="11 12">T529</strain>
    </source>
</reference>
<dbReference type="Pfam" id="PF02518">
    <property type="entry name" value="HATPase_c"/>
    <property type="match status" value="1"/>
</dbReference>
<evidence type="ECO:0000256" key="1">
    <source>
        <dbReference type="ARBA" id="ARBA00000085"/>
    </source>
</evidence>
<dbReference type="PROSITE" id="PS50109">
    <property type="entry name" value="HIS_KIN"/>
    <property type="match status" value="1"/>
</dbReference>
<keyword evidence="6" id="KW-0067">ATP-binding</keyword>
<dbReference type="InterPro" id="IPR005467">
    <property type="entry name" value="His_kinase_dom"/>
</dbReference>
<dbReference type="SMART" id="SM00091">
    <property type="entry name" value="PAS"/>
    <property type="match status" value="2"/>
</dbReference>
<comment type="catalytic activity">
    <reaction evidence="1">
        <text>ATP + protein L-histidine = ADP + protein N-phospho-L-histidine.</text>
        <dbReference type="EC" id="2.7.13.3"/>
    </reaction>
</comment>
<dbReference type="GO" id="GO:0000160">
    <property type="term" value="P:phosphorelay signal transduction system"/>
    <property type="evidence" value="ECO:0007669"/>
    <property type="project" value="UniProtKB-KW"/>
</dbReference>
<organism evidence="11 12">
    <name type="scientific">Variovorax beijingensis</name>
    <dbReference type="NCBI Taxonomy" id="2496117"/>
    <lineage>
        <taxon>Bacteria</taxon>
        <taxon>Pseudomonadati</taxon>
        <taxon>Pseudomonadota</taxon>
        <taxon>Betaproteobacteria</taxon>
        <taxon>Burkholderiales</taxon>
        <taxon>Comamonadaceae</taxon>
        <taxon>Variovorax</taxon>
    </lineage>
</organism>
<dbReference type="SMART" id="SM00387">
    <property type="entry name" value="HATPase_c"/>
    <property type="match status" value="1"/>
</dbReference>
<evidence type="ECO:0000259" key="8">
    <source>
        <dbReference type="PROSITE" id="PS50109"/>
    </source>
</evidence>
<feature type="domain" description="Histidine kinase" evidence="8">
    <location>
        <begin position="360"/>
        <end position="514"/>
    </location>
</feature>
<dbReference type="CDD" id="cd00130">
    <property type="entry name" value="PAS"/>
    <property type="match status" value="1"/>
</dbReference>
<dbReference type="Gene3D" id="3.30.565.10">
    <property type="entry name" value="Histidine kinase-like ATPase, C-terminal domain"/>
    <property type="match status" value="1"/>
</dbReference>
<dbReference type="Gene3D" id="3.30.450.20">
    <property type="entry name" value="PAS domain"/>
    <property type="match status" value="2"/>
</dbReference>
<dbReference type="EC" id="2.7.13.3" evidence="2"/>
<evidence type="ECO:0000256" key="5">
    <source>
        <dbReference type="ARBA" id="ARBA00022777"/>
    </source>
</evidence>
<proteinExistence type="predicted"/>
<feature type="domain" description="PAC" evidence="10">
    <location>
        <begin position="184"/>
        <end position="236"/>
    </location>
</feature>
<dbReference type="InterPro" id="IPR000014">
    <property type="entry name" value="PAS"/>
</dbReference>
<dbReference type="RefSeq" id="WP_145743050.1">
    <property type="nucleotide sequence ID" value="NZ_VIVL01000004.1"/>
</dbReference>
<sequence>MQSPPASPASATLLEDAAPIVEQLPAGIFRKDTEGRFTFVNARFCQLKGMPAERILGRTPAEIASEEAASCQLIESPVLGPDGTVIGSQGLLLEVPERNQEDAMLANERELLRALLDNSPDHIYFKDAQSRFIKTSTAQALEFGMSTPEGLVGKSDFDVFSEAHARPAFEDEQEIIRTGLPMIGKVERETWIDGRPDTWALTTKMPLRNRAGQIVGTFGITKNISDLKEAERQIAEVHKQLVEASHLAGMARIATNVLHNVGNVLNSVNVSAALILSRVRASKVAGLARAVQLMEEHADDLGAFLASDPKGKVLPGYLRQLASALVAEQEAAIRELAALGKNVEHIKEIIAAQQAYAGASRLLEKVQIRELVDDALRINAVALARRRMVVEKEIAPVPELLLDQGRLLQILVNLISNAEQAMDGVTDREPRLMLRVELTPGQRLRICVEDNGVGIATQVLPQVFVHGFTTKKTGHGFGLHSAVIAAHEMGGTLTAHSDGPGTGAAFTLELPVETEGSPHPAAPLNTVG</sequence>
<dbReference type="EMBL" id="VIVL01000004">
    <property type="protein sequence ID" value="TWD86078.1"/>
    <property type="molecule type" value="Genomic_DNA"/>
</dbReference>
<dbReference type="Proteomes" id="UP000319722">
    <property type="component" value="Unassembled WGS sequence"/>
</dbReference>
<dbReference type="InterPro" id="IPR036890">
    <property type="entry name" value="HATPase_C_sf"/>
</dbReference>
<dbReference type="SUPFAM" id="SSF55785">
    <property type="entry name" value="PYP-like sensor domain (PAS domain)"/>
    <property type="match status" value="2"/>
</dbReference>
<evidence type="ECO:0000313" key="11">
    <source>
        <dbReference type="EMBL" id="TWD86078.1"/>
    </source>
</evidence>
<accession>A0A561C4R7</accession>
<evidence type="ECO:0000256" key="2">
    <source>
        <dbReference type="ARBA" id="ARBA00012438"/>
    </source>
</evidence>
<protein>
    <recommendedName>
        <fullName evidence="2">histidine kinase</fullName>
        <ecNumber evidence="2">2.7.13.3</ecNumber>
    </recommendedName>
</protein>
<dbReference type="GO" id="GO:0005524">
    <property type="term" value="F:ATP binding"/>
    <property type="evidence" value="ECO:0007669"/>
    <property type="project" value="UniProtKB-KW"/>
</dbReference>
<dbReference type="OrthoDB" id="149796at2"/>
<dbReference type="InterPro" id="IPR000700">
    <property type="entry name" value="PAS-assoc_C"/>
</dbReference>
<dbReference type="PROSITE" id="PS50113">
    <property type="entry name" value="PAC"/>
    <property type="match status" value="1"/>
</dbReference>
<evidence type="ECO:0000259" key="10">
    <source>
        <dbReference type="PROSITE" id="PS50113"/>
    </source>
</evidence>
<dbReference type="InterPro" id="IPR004358">
    <property type="entry name" value="Sig_transdc_His_kin-like_C"/>
</dbReference>
<dbReference type="PANTHER" id="PTHR43065:SF46">
    <property type="entry name" value="C4-DICARBOXYLATE TRANSPORT SENSOR PROTEIN DCTB"/>
    <property type="match status" value="1"/>
</dbReference>
<dbReference type="PROSITE" id="PS50112">
    <property type="entry name" value="PAS"/>
    <property type="match status" value="1"/>
</dbReference>
<dbReference type="GO" id="GO:0004673">
    <property type="term" value="F:protein histidine kinase activity"/>
    <property type="evidence" value="ECO:0007669"/>
    <property type="project" value="UniProtKB-EC"/>
</dbReference>
<dbReference type="InterPro" id="IPR035965">
    <property type="entry name" value="PAS-like_dom_sf"/>
</dbReference>
<dbReference type="Pfam" id="PF08448">
    <property type="entry name" value="PAS_4"/>
    <property type="match status" value="2"/>
</dbReference>
<evidence type="ECO:0000256" key="4">
    <source>
        <dbReference type="ARBA" id="ARBA00022741"/>
    </source>
</evidence>
<dbReference type="InterPro" id="IPR003594">
    <property type="entry name" value="HATPase_dom"/>
</dbReference>
<dbReference type="PANTHER" id="PTHR43065">
    <property type="entry name" value="SENSOR HISTIDINE KINASE"/>
    <property type="match status" value="1"/>
</dbReference>
<dbReference type="InterPro" id="IPR013656">
    <property type="entry name" value="PAS_4"/>
</dbReference>
<keyword evidence="4" id="KW-0547">Nucleotide-binding</keyword>
<keyword evidence="5" id="KW-0418">Kinase</keyword>
<gene>
    <name evidence="11" type="ORF">FB547_10420</name>
</gene>
<evidence type="ECO:0000256" key="6">
    <source>
        <dbReference type="ARBA" id="ARBA00022840"/>
    </source>
</evidence>
<keyword evidence="7" id="KW-0902">Two-component regulatory system</keyword>
<evidence type="ECO:0000259" key="9">
    <source>
        <dbReference type="PROSITE" id="PS50112"/>
    </source>
</evidence>
<evidence type="ECO:0000256" key="3">
    <source>
        <dbReference type="ARBA" id="ARBA00022679"/>
    </source>
</evidence>
<dbReference type="AlphaFoldDB" id="A0A561C4R7"/>
<dbReference type="NCBIfam" id="TIGR00229">
    <property type="entry name" value="sensory_box"/>
    <property type="match status" value="2"/>
</dbReference>
<evidence type="ECO:0000256" key="7">
    <source>
        <dbReference type="ARBA" id="ARBA00023012"/>
    </source>
</evidence>
<evidence type="ECO:0000313" key="12">
    <source>
        <dbReference type="Proteomes" id="UP000319722"/>
    </source>
</evidence>
<comment type="caution">
    <text evidence="11">The sequence shown here is derived from an EMBL/GenBank/DDBJ whole genome shotgun (WGS) entry which is preliminary data.</text>
</comment>